<evidence type="ECO:0000313" key="3">
    <source>
        <dbReference type="Proteomes" id="UP000655830"/>
    </source>
</evidence>
<comment type="caution">
    <text evidence="2">The sequence shown here is derived from an EMBL/GenBank/DDBJ whole genome shotgun (WGS) entry which is preliminary data.</text>
</comment>
<gene>
    <name evidence="2" type="ORF">H8718_07725</name>
</gene>
<protein>
    <submittedName>
        <fullName evidence="2">Uncharacterized protein</fullName>
    </submittedName>
</protein>
<dbReference type="RefSeq" id="WP_177672208.1">
    <property type="nucleotide sequence ID" value="NZ_JACRSY010000010.1"/>
</dbReference>
<keyword evidence="1" id="KW-1133">Transmembrane helix</keyword>
<dbReference type="EMBL" id="JACRSY010000010">
    <property type="protein sequence ID" value="MBC8579415.1"/>
    <property type="molecule type" value="Genomic_DNA"/>
</dbReference>
<evidence type="ECO:0000256" key="1">
    <source>
        <dbReference type="SAM" id="Phobius"/>
    </source>
</evidence>
<evidence type="ECO:0000313" key="2">
    <source>
        <dbReference type="EMBL" id="MBC8579415.1"/>
    </source>
</evidence>
<feature type="transmembrane region" description="Helical" evidence="1">
    <location>
        <begin position="29"/>
        <end position="46"/>
    </location>
</feature>
<keyword evidence="1" id="KW-0812">Transmembrane</keyword>
<proteinExistence type="predicted"/>
<dbReference type="AlphaFoldDB" id="A0A926EI44"/>
<keyword evidence="1" id="KW-0472">Membrane</keyword>
<keyword evidence="3" id="KW-1185">Reference proteome</keyword>
<reference evidence="2" key="1">
    <citation type="submission" date="2020-08" db="EMBL/GenBank/DDBJ databases">
        <title>Genome public.</title>
        <authorList>
            <person name="Liu C."/>
            <person name="Sun Q."/>
        </authorList>
    </citation>
    <scope>NUCLEOTIDE SEQUENCE</scope>
    <source>
        <strain evidence="2">NSJ-12</strain>
    </source>
</reference>
<organism evidence="2 3">
    <name type="scientific">Zhenhengia yiwuensis</name>
    <dbReference type="NCBI Taxonomy" id="2763666"/>
    <lineage>
        <taxon>Bacteria</taxon>
        <taxon>Bacillati</taxon>
        <taxon>Bacillota</taxon>
        <taxon>Clostridia</taxon>
        <taxon>Lachnospirales</taxon>
        <taxon>Lachnospiraceae</taxon>
        <taxon>Zhenhengia</taxon>
    </lineage>
</organism>
<dbReference type="Proteomes" id="UP000655830">
    <property type="component" value="Unassembled WGS sequence"/>
</dbReference>
<accession>A0A926EI44</accession>
<name>A0A926EI44_9FIRM</name>
<feature type="transmembrane region" description="Helical" evidence="1">
    <location>
        <begin position="5"/>
        <end position="23"/>
    </location>
</feature>
<sequence length="48" mass="5154">MKKRVLGLICFCVGCGMLMVIIIPALGWILTSAAVFILVGWLLVCGDD</sequence>